<dbReference type="SMART" id="SM00211">
    <property type="entry name" value="TY"/>
    <property type="match status" value="1"/>
</dbReference>
<dbReference type="PANTHER" id="PTHR14168">
    <property type="entry name" value="TUMOR-ASSOCIATED CALCIUM SIGNAL TRANSDUCER"/>
    <property type="match status" value="1"/>
</dbReference>
<evidence type="ECO:0000313" key="5">
    <source>
        <dbReference type="Ensembl" id="ENSOMEP00000021992.1"/>
    </source>
</evidence>
<dbReference type="InterPro" id="IPR043406">
    <property type="entry name" value="EPCAM/Trop-2"/>
</dbReference>
<keyword evidence="1" id="KW-1015">Disulfide bond</keyword>
<dbReference type="Pfam" id="PF21283">
    <property type="entry name" value="EPCAM-Trop-2_C"/>
    <property type="match status" value="1"/>
</dbReference>
<evidence type="ECO:0000256" key="3">
    <source>
        <dbReference type="SAM" id="Phobius"/>
    </source>
</evidence>
<name>A0A3B3CVX5_ORYME</name>
<dbReference type="Ensembl" id="ENSOMET00000015916.1">
    <property type="protein sequence ID" value="ENSOMEP00000021992.1"/>
    <property type="gene ID" value="ENSOMEG00000001295.1"/>
</dbReference>
<dbReference type="Gene3D" id="4.10.800.10">
    <property type="entry name" value="Thyroglobulin type-1"/>
    <property type="match status" value="1"/>
</dbReference>
<feature type="transmembrane region" description="Helical" evidence="3">
    <location>
        <begin position="345"/>
        <end position="370"/>
    </location>
</feature>
<keyword evidence="3" id="KW-0472">Membrane</keyword>
<dbReference type="SUPFAM" id="SSF57610">
    <property type="entry name" value="Thyroglobulin type-1 domain"/>
    <property type="match status" value="1"/>
</dbReference>
<accession>A0A3B3CVX5</accession>
<dbReference type="Pfam" id="PF00086">
    <property type="entry name" value="Thyroglobulin_1"/>
    <property type="match status" value="1"/>
</dbReference>
<dbReference type="PANTHER" id="PTHR14168:SF4">
    <property type="entry name" value="EPITHELIAL CELL ADHESION MOLECULE PRECURSOR"/>
    <property type="match status" value="1"/>
</dbReference>
<protein>
    <submittedName>
        <fullName evidence="5">Epithelial cell adhesion molecule</fullName>
    </submittedName>
</protein>
<keyword evidence="3" id="KW-1133">Transmembrane helix</keyword>
<dbReference type="STRING" id="30732.ENSOMEP00000021992"/>
<dbReference type="InterPro" id="IPR000716">
    <property type="entry name" value="Thyroglobulin_1"/>
</dbReference>
<dbReference type="InterPro" id="IPR036857">
    <property type="entry name" value="Thyroglobulin_1_sf"/>
</dbReference>
<dbReference type="PaxDb" id="30732-ENSOMEP00000021992"/>
<evidence type="ECO:0000313" key="6">
    <source>
        <dbReference type="Proteomes" id="UP000261560"/>
    </source>
</evidence>
<dbReference type="PROSITE" id="PS51162">
    <property type="entry name" value="THYROGLOBULIN_1_2"/>
    <property type="match status" value="1"/>
</dbReference>
<comment type="caution">
    <text evidence="2">Lacks conserved residue(s) required for the propagation of feature annotation.</text>
</comment>
<evidence type="ECO:0000259" key="4">
    <source>
        <dbReference type="PROSITE" id="PS51162"/>
    </source>
</evidence>
<keyword evidence="3" id="KW-0812">Transmembrane</keyword>
<reference evidence="5" key="2">
    <citation type="submission" date="2025-09" db="UniProtKB">
        <authorList>
            <consortium name="Ensembl"/>
        </authorList>
    </citation>
    <scope>IDENTIFICATION</scope>
</reference>
<organism evidence="5 6">
    <name type="scientific">Oryzias melastigma</name>
    <name type="common">Marine medaka</name>
    <dbReference type="NCBI Taxonomy" id="30732"/>
    <lineage>
        <taxon>Eukaryota</taxon>
        <taxon>Metazoa</taxon>
        <taxon>Chordata</taxon>
        <taxon>Craniata</taxon>
        <taxon>Vertebrata</taxon>
        <taxon>Euteleostomi</taxon>
        <taxon>Actinopterygii</taxon>
        <taxon>Neopterygii</taxon>
        <taxon>Teleostei</taxon>
        <taxon>Neoteleostei</taxon>
        <taxon>Acanthomorphata</taxon>
        <taxon>Ovalentaria</taxon>
        <taxon>Atherinomorphae</taxon>
        <taxon>Beloniformes</taxon>
        <taxon>Adrianichthyidae</taxon>
        <taxon>Oryziinae</taxon>
        <taxon>Oryzias</taxon>
    </lineage>
</organism>
<dbReference type="PROSITE" id="PS00484">
    <property type="entry name" value="THYROGLOBULIN_1_1"/>
    <property type="match status" value="1"/>
</dbReference>
<reference evidence="5" key="1">
    <citation type="submission" date="2025-08" db="UniProtKB">
        <authorList>
            <consortium name="Ensembl"/>
        </authorList>
    </citation>
    <scope>IDENTIFICATION</scope>
</reference>
<dbReference type="CDD" id="cd00191">
    <property type="entry name" value="TY"/>
    <property type="match status" value="1"/>
</dbReference>
<keyword evidence="6" id="KW-1185">Reference proteome</keyword>
<dbReference type="InterPro" id="IPR049420">
    <property type="entry name" value="EPCAM-Trop-2_C"/>
</dbReference>
<dbReference type="AlphaFoldDB" id="A0A3B3CVX5"/>
<proteinExistence type="predicted"/>
<dbReference type="GeneTree" id="ENSGT00390000018245"/>
<evidence type="ECO:0000256" key="2">
    <source>
        <dbReference type="PROSITE-ProRule" id="PRU00500"/>
    </source>
</evidence>
<evidence type="ECO:0000256" key="1">
    <source>
        <dbReference type="ARBA" id="ARBA00023157"/>
    </source>
</evidence>
<sequence length="391" mass="44323">MVRRNRCVGDVTAACLKCTCCTCTASVEQQQRLACWRDRRRSSCPVDLRARSRRFFSFAEQRKTDVRSSRGKLFLDFFIMNVWIFALFAALVAVGESDDPCLCATMKWASCGPTGTPGSCQCNITLAEKTDQPINCKALVPKCFLMKTEMYRRSKNQDTRSVGKPTEGFVDNDGIYDPDCEADGTFKAKQCNKTEECWCVNSAGVRRTEKEDMNIKCEKLVETYWIRLILDHGPVESSSLNKDSLKTALGDAIQERYMLDKSFVKEVEYDADAKKIQVDMKKDMTDRQTKLADVAYYMEKDIKKSPLFKNLAKFSPKVGTTTLDFTNILVYYVDAEPPTFKMNRLAGGVIAAIVVVLLIVAAGLLLLFFWNRQRKEKYSKTRQTDGETANN</sequence>
<dbReference type="GO" id="GO:0016020">
    <property type="term" value="C:membrane"/>
    <property type="evidence" value="ECO:0007669"/>
    <property type="project" value="InterPro"/>
</dbReference>
<feature type="transmembrane region" description="Helical" evidence="3">
    <location>
        <begin position="73"/>
        <end position="94"/>
    </location>
</feature>
<feature type="domain" description="Thyroglobulin type-1" evidence="4">
    <location>
        <begin position="140"/>
        <end position="217"/>
    </location>
</feature>
<dbReference type="Proteomes" id="UP000261560">
    <property type="component" value="Unplaced"/>
</dbReference>